<keyword evidence="2" id="KW-1185">Reference proteome</keyword>
<evidence type="ECO:0000313" key="1">
    <source>
        <dbReference type="EMBL" id="MBP1992738.1"/>
    </source>
</evidence>
<organism evidence="1 2">
    <name type="scientific">Paenibacillus eucommiae</name>
    <dbReference type="NCBI Taxonomy" id="1355755"/>
    <lineage>
        <taxon>Bacteria</taxon>
        <taxon>Bacillati</taxon>
        <taxon>Bacillota</taxon>
        <taxon>Bacilli</taxon>
        <taxon>Bacillales</taxon>
        <taxon>Paenibacillaceae</taxon>
        <taxon>Paenibacillus</taxon>
    </lineage>
</organism>
<name>A0ABS4IYR7_9BACL</name>
<dbReference type="EMBL" id="JAGGLB010000015">
    <property type="protein sequence ID" value="MBP1992738.1"/>
    <property type="molecule type" value="Genomic_DNA"/>
</dbReference>
<protein>
    <submittedName>
        <fullName evidence="1">Uncharacterized protein</fullName>
    </submittedName>
</protein>
<dbReference type="Proteomes" id="UP001519287">
    <property type="component" value="Unassembled WGS sequence"/>
</dbReference>
<evidence type="ECO:0000313" key="2">
    <source>
        <dbReference type="Proteomes" id="UP001519287"/>
    </source>
</evidence>
<proteinExistence type="predicted"/>
<accession>A0ABS4IYR7</accession>
<comment type="caution">
    <text evidence="1">The sequence shown here is derived from an EMBL/GenBank/DDBJ whole genome shotgun (WGS) entry which is preliminary data.</text>
</comment>
<reference evidence="1 2" key="1">
    <citation type="submission" date="2021-03" db="EMBL/GenBank/DDBJ databases">
        <title>Genomic Encyclopedia of Type Strains, Phase IV (KMG-IV): sequencing the most valuable type-strain genomes for metagenomic binning, comparative biology and taxonomic classification.</title>
        <authorList>
            <person name="Goeker M."/>
        </authorList>
    </citation>
    <scope>NUCLEOTIDE SEQUENCE [LARGE SCALE GENOMIC DNA]</scope>
    <source>
        <strain evidence="1 2">DSM 26048</strain>
    </source>
</reference>
<sequence>MSNQRKRPPLAIYLAALTLTVAMTKNENKN</sequence>
<gene>
    <name evidence="1" type="ORF">J2Z66_004351</name>
</gene>